<keyword evidence="2" id="KW-0472">Membrane</keyword>
<evidence type="ECO:0000256" key="2">
    <source>
        <dbReference type="SAM" id="Phobius"/>
    </source>
</evidence>
<dbReference type="EMBL" id="CP042997">
    <property type="protein sequence ID" value="QEH37137.1"/>
    <property type="molecule type" value="Genomic_DNA"/>
</dbReference>
<organism evidence="3 4">
    <name type="scientific">Aquisphaera giovannonii</name>
    <dbReference type="NCBI Taxonomy" id="406548"/>
    <lineage>
        <taxon>Bacteria</taxon>
        <taxon>Pseudomonadati</taxon>
        <taxon>Planctomycetota</taxon>
        <taxon>Planctomycetia</taxon>
        <taxon>Isosphaerales</taxon>
        <taxon>Isosphaeraceae</taxon>
        <taxon>Aquisphaera</taxon>
    </lineage>
</organism>
<dbReference type="Proteomes" id="UP000324233">
    <property type="component" value="Chromosome"/>
</dbReference>
<feature type="region of interest" description="Disordered" evidence="1">
    <location>
        <begin position="95"/>
        <end position="148"/>
    </location>
</feature>
<evidence type="ECO:0000313" key="4">
    <source>
        <dbReference type="Proteomes" id="UP000324233"/>
    </source>
</evidence>
<evidence type="ECO:0000256" key="1">
    <source>
        <dbReference type="SAM" id="MobiDB-lite"/>
    </source>
</evidence>
<keyword evidence="2" id="KW-0812">Transmembrane</keyword>
<keyword evidence="2" id="KW-1133">Transmembrane helix</keyword>
<reference evidence="3 4" key="1">
    <citation type="submission" date="2019-08" db="EMBL/GenBank/DDBJ databases">
        <title>Deep-cultivation of Planctomycetes and their phenomic and genomic characterization uncovers novel biology.</title>
        <authorList>
            <person name="Wiegand S."/>
            <person name="Jogler M."/>
            <person name="Boedeker C."/>
            <person name="Pinto D."/>
            <person name="Vollmers J."/>
            <person name="Rivas-Marin E."/>
            <person name="Kohn T."/>
            <person name="Peeters S.H."/>
            <person name="Heuer A."/>
            <person name="Rast P."/>
            <person name="Oberbeckmann S."/>
            <person name="Bunk B."/>
            <person name="Jeske O."/>
            <person name="Meyerdierks A."/>
            <person name="Storesund J.E."/>
            <person name="Kallscheuer N."/>
            <person name="Luecker S."/>
            <person name="Lage O.M."/>
            <person name="Pohl T."/>
            <person name="Merkel B.J."/>
            <person name="Hornburger P."/>
            <person name="Mueller R.-W."/>
            <person name="Bruemmer F."/>
            <person name="Labrenz M."/>
            <person name="Spormann A.M."/>
            <person name="Op den Camp H."/>
            <person name="Overmann J."/>
            <person name="Amann R."/>
            <person name="Jetten M.S.M."/>
            <person name="Mascher T."/>
            <person name="Medema M.H."/>
            <person name="Devos D.P."/>
            <person name="Kaster A.-K."/>
            <person name="Ovreas L."/>
            <person name="Rohde M."/>
            <person name="Galperin M.Y."/>
            <person name="Jogler C."/>
        </authorList>
    </citation>
    <scope>NUCLEOTIDE SEQUENCE [LARGE SCALE GENOMIC DNA]</scope>
    <source>
        <strain evidence="3 4">OJF2</strain>
    </source>
</reference>
<name>A0A5B9W9M0_9BACT</name>
<dbReference type="KEGG" id="agv:OJF2_57240"/>
<feature type="transmembrane region" description="Helical" evidence="2">
    <location>
        <begin position="204"/>
        <end position="230"/>
    </location>
</feature>
<keyword evidence="4" id="KW-1185">Reference proteome</keyword>
<dbReference type="RefSeq" id="WP_210420206.1">
    <property type="nucleotide sequence ID" value="NZ_CP042997.1"/>
</dbReference>
<evidence type="ECO:0000313" key="3">
    <source>
        <dbReference type="EMBL" id="QEH37137.1"/>
    </source>
</evidence>
<dbReference type="AlphaFoldDB" id="A0A5B9W9M0"/>
<proteinExistence type="predicted"/>
<gene>
    <name evidence="3" type="ORF">OJF2_57240</name>
</gene>
<accession>A0A5B9W9M0</accession>
<sequence length="231" mass="24276">MPETKLKFRCYKCQQLIGVAGRKSGTTVACPRCRAELLVPDPEARPAVEMSPSSQGATPSLLDQIAAAIPDDLASIRPEDIRAEGDFANFIVTREHDSPPRPFEYGTAEPDPPGPTESAAFPAIDTSGGRAAGGTRTEATRPAEGFGDVPVVIPTTFEEGPTSTLSAGDAVAPVAGIDFGPSSIRPESPPYPRAGEVVLQPATVLAWSLLVLMAVPMAFIAGLLLGHFVWR</sequence>
<protein>
    <submittedName>
        <fullName evidence="3">Uncharacterized protein</fullName>
    </submittedName>
</protein>